<sequence>MNNNNYTSDYLTAWINSDNNNQTNQDIQQLMLLLNDHENINIGNNVDTPIINQEDQQELLASIITPETVHQMGAILHPSFPLTTETEQPNGINEMAQTTQANEVNLALPAEVINEFQLLAVYEEIHTNIKRYRREAAETLVNIIKQDTGLQDMCSHNNQKKGLETILRANKIDPNMILSRTPFERAFTKAWRRTP</sequence>
<accession>A0A8H7RDH6</accession>
<name>A0A8H7RDH6_9FUNG</name>
<dbReference type="Proteomes" id="UP000646827">
    <property type="component" value="Unassembled WGS sequence"/>
</dbReference>
<gene>
    <name evidence="1" type="ORF">INT45_010626</name>
</gene>
<proteinExistence type="predicted"/>
<evidence type="ECO:0000313" key="1">
    <source>
        <dbReference type="EMBL" id="KAG2207616.1"/>
    </source>
</evidence>
<organism evidence="1 2">
    <name type="scientific">Circinella minor</name>
    <dbReference type="NCBI Taxonomy" id="1195481"/>
    <lineage>
        <taxon>Eukaryota</taxon>
        <taxon>Fungi</taxon>
        <taxon>Fungi incertae sedis</taxon>
        <taxon>Mucoromycota</taxon>
        <taxon>Mucoromycotina</taxon>
        <taxon>Mucoromycetes</taxon>
        <taxon>Mucorales</taxon>
        <taxon>Lichtheimiaceae</taxon>
        <taxon>Circinella</taxon>
    </lineage>
</organism>
<reference evidence="1 2" key="1">
    <citation type="submission" date="2020-12" db="EMBL/GenBank/DDBJ databases">
        <title>Metabolic potential, ecology and presence of endohyphal bacteria is reflected in genomic diversity of Mucoromycotina.</title>
        <authorList>
            <person name="Muszewska A."/>
            <person name="Okrasinska A."/>
            <person name="Steczkiewicz K."/>
            <person name="Drgas O."/>
            <person name="Orlowska M."/>
            <person name="Perlinska-Lenart U."/>
            <person name="Aleksandrzak-Piekarczyk T."/>
            <person name="Szatraj K."/>
            <person name="Zielenkiewicz U."/>
            <person name="Pilsyk S."/>
            <person name="Malc E."/>
            <person name="Mieczkowski P."/>
            <person name="Kruszewska J.S."/>
            <person name="Biernat P."/>
            <person name="Pawlowska J."/>
        </authorList>
    </citation>
    <scope>NUCLEOTIDE SEQUENCE [LARGE SCALE GENOMIC DNA]</scope>
    <source>
        <strain evidence="1 2">CBS 142.35</strain>
    </source>
</reference>
<dbReference type="AlphaFoldDB" id="A0A8H7RDH6"/>
<keyword evidence="2" id="KW-1185">Reference proteome</keyword>
<dbReference type="OrthoDB" id="2292947at2759"/>
<dbReference type="EMBL" id="JAEPRB010001114">
    <property type="protein sequence ID" value="KAG2207616.1"/>
    <property type="molecule type" value="Genomic_DNA"/>
</dbReference>
<evidence type="ECO:0000313" key="2">
    <source>
        <dbReference type="Proteomes" id="UP000646827"/>
    </source>
</evidence>
<comment type="caution">
    <text evidence="1">The sequence shown here is derived from an EMBL/GenBank/DDBJ whole genome shotgun (WGS) entry which is preliminary data.</text>
</comment>
<protein>
    <submittedName>
        <fullName evidence="1">Uncharacterized protein</fullName>
    </submittedName>
</protein>